<comment type="caution">
    <text evidence="1">The sequence shown here is derived from an EMBL/GenBank/DDBJ whole genome shotgun (WGS) entry which is preliminary data.</text>
</comment>
<reference evidence="1" key="1">
    <citation type="submission" date="2023-03" db="EMBL/GenBank/DDBJ databases">
        <title>Massive genome expansion in bonnet fungi (Mycena s.s.) driven by repeated elements and novel gene families across ecological guilds.</title>
        <authorList>
            <consortium name="Lawrence Berkeley National Laboratory"/>
            <person name="Harder C.B."/>
            <person name="Miyauchi S."/>
            <person name="Viragh M."/>
            <person name="Kuo A."/>
            <person name="Thoen E."/>
            <person name="Andreopoulos B."/>
            <person name="Lu D."/>
            <person name="Skrede I."/>
            <person name="Drula E."/>
            <person name="Henrissat B."/>
            <person name="Morin E."/>
            <person name="Kohler A."/>
            <person name="Barry K."/>
            <person name="LaButti K."/>
            <person name="Morin E."/>
            <person name="Salamov A."/>
            <person name="Lipzen A."/>
            <person name="Mereny Z."/>
            <person name="Hegedus B."/>
            <person name="Baldrian P."/>
            <person name="Stursova M."/>
            <person name="Weitz H."/>
            <person name="Taylor A."/>
            <person name="Grigoriev I.V."/>
            <person name="Nagy L.G."/>
            <person name="Martin F."/>
            <person name="Kauserud H."/>
        </authorList>
    </citation>
    <scope>NUCLEOTIDE SEQUENCE</scope>
    <source>
        <strain evidence="1">CBHHK002</strain>
    </source>
</reference>
<sequence>MIGADGHVSLTHLVFLSPPWGTEAATVYGHLGLLSKHGAYGRLPSPSPSWLSPAVRRNPAFRLSSRLFSELGSKLVGSIST</sequence>
<accession>A0AAD7EUH0</accession>
<organism evidence="1 2">
    <name type="scientific">Mycena albidolilacea</name>
    <dbReference type="NCBI Taxonomy" id="1033008"/>
    <lineage>
        <taxon>Eukaryota</taxon>
        <taxon>Fungi</taxon>
        <taxon>Dikarya</taxon>
        <taxon>Basidiomycota</taxon>
        <taxon>Agaricomycotina</taxon>
        <taxon>Agaricomycetes</taxon>
        <taxon>Agaricomycetidae</taxon>
        <taxon>Agaricales</taxon>
        <taxon>Marasmiineae</taxon>
        <taxon>Mycenaceae</taxon>
        <taxon>Mycena</taxon>
    </lineage>
</organism>
<protein>
    <submittedName>
        <fullName evidence="1">Uncharacterized protein</fullName>
    </submittedName>
</protein>
<keyword evidence="2" id="KW-1185">Reference proteome</keyword>
<evidence type="ECO:0000313" key="2">
    <source>
        <dbReference type="Proteomes" id="UP001218218"/>
    </source>
</evidence>
<gene>
    <name evidence="1" type="ORF">DFH08DRAFT_857743</name>
</gene>
<evidence type="ECO:0000313" key="1">
    <source>
        <dbReference type="EMBL" id="KAJ7352004.1"/>
    </source>
</evidence>
<dbReference type="Proteomes" id="UP001218218">
    <property type="component" value="Unassembled WGS sequence"/>
</dbReference>
<dbReference type="AlphaFoldDB" id="A0AAD7EUH0"/>
<name>A0AAD7EUH0_9AGAR</name>
<proteinExistence type="predicted"/>
<dbReference type="EMBL" id="JARIHO010000012">
    <property type="protein sequence ID" value="KAJ7352004.1"/>
    <property type="molecule type" value="Genomic_DNA"/>
</dbReference>